<protein>
    <recommendedName>
        <fullName evidence="1">site-specific DNA-methyltransferase (adenine-specific)</fullName>
        <ecNumber evidence="1">2.1.1.72</ecNumber>
    </recommendedName>
</protein>
<dbReference type="KEGG" id="anf:AQPE_2737"/>
<dbReference type="GO" id="GO:0006304">
    <property type="term" value="P:DNA modification"/>
    <property type="evidence" value="ECO:0007669"/>
    <property type="project" value="InterPro"/>
</dbReference>
<dbReference type="InterPro" id="IPR050953">
    <property type="entry name" value="N4_N6_ade-DNA_methylase"/>
</dbReference>
<gene>
    <name evidence="7" type="ORF">AQPE_2737</name>
</gene>
<keyword evidence="3" id="KW-0808">Transferase</keyword>
<dbReference type="InterPro" id="IPR047939">
    <property type="entry name" value="BREX_1_PglX"/>
</dbReference>
<dbReference type="Proteomes" id="UP001193389">
    <property type="component" value="Chromosome"/>
</dbReference>
<comment type="catalytic activity">
    <reaction evidence="5">
        <text>a 2'-deoxyadenosine in DNA + S-adenosyl-L-methionine = an N(6)-methyl-2'-deoxyadenosine in DNA + S-adenosyl-L-homocysteine + H(+)</text>
        <dbReference type="Rhea" id="RHEA:15197"/>
        <dbReference type="Rhea" id="RHEA-COMP:12418"/>
        <dbReference type="Rhea" id="RHEA-COMP:12419"/>
        <dbReference type="ChEBI" id="CHEBI:15378"/>
        <dbReference type="ChEBI" id="CHEBI:57856"/>
        <dbReference type="ChEBI" id="CHEBI:59789"/>
        <dbReference type="ChEBI" id="CHEBI:90615"/>
        <dbReference type="ChEBI" id="CHEBI:90616"/>
        <dbReference type="EC" id="2.1.1.72"/>
    </reaction>
</comment>
<dbReference type="PANTHER" id="PTHR33841:SF1">
    <property type="entry name" value="DNA METHYLTRANSFERASE A"/>
    <property type="match status" value="1"/>
</dbReference>
<dbReference type="InterPro" id="IPR002052">
    <property type="entry name" value="DNA_methylase_N6_adenine_CS"/>
</dbReference>
<dbReference type="RefSeq" id="WP_318346902.1">
    <property type="nucleotide sequence ID" value="NZ_AP018694.1"/>
</dbReference>
<name>A0A5K7SB99_9BACT</name>
<evidence type="ECO:0000313" key="7">
    <source>
        <dbReference type="EMBL" id="BBE18574.1"/>
    </source>
</evidence>
<dbReference type="REBASE" id="371602">
    <property type="entry name" value="PbaG22ORF2737P"/>
</dbReference>
<dbReference type="GO" id="GO:0032259">
    <property type="term" value="P:methylation"/>
    <property type="evidence" value="ECO:0007669"/>
    <property type="project" value="UniProtKB-KW"/>
</dbReference>
<dbReference type="EC" id="2.1.1.72" evidence="1"/>
<evidence type="ECO:0000256" key="1">
    <source>
        <dbReference type="ARBA" id="ARBA00011900"/>
    </source>
</evidence>
<dbReference type="PANTHER" id="PTHR33841">
    <property type="entry name" value="DNA METHYLTRANSFERASE YEEA-RELATED"/>
    <property type="match status" value="1"/>
</dbReference>
<feature type="domain" description="Type II methyltransferase M.TaqI-like" evidence="6">
    <location>
        <begin position="320"/>
        <end position="575"/>
    </location>
</feature>
<evidence type="ECO:0000256" key="2">
    <source>
        <dbReference type="ARBA" id="ARBA00022603"/>
    </source>
</evidence>
<evidence type="ECO:0000256" key="3">
    <source>
        <dbReference type="ARBA" id="ARBA00022679"/>
    </source>
</evidence>
<proteinExistence type="predicted"/>
<dbReference type="Pfam" id="PF07669">
    <property type="entry name" value="Eco57I"/>
    <property type="match status" value="1"/>
</dbReference>
<keyword evidence="4" id="KW-0949">S-adenosyl-L-methionine</keyword>
<evidence type="ECO:0000256" key="4">
    <source>
        <dbReference type="ARBA" id="ARBA00022691"/>
    </source>
</evidence>
<dbReference type="InterPro" id="IPR029063">
    <property type="entry name" value="SAM-dependent_MTases_sf"/>
</dbReference>
<keyword evidence="2 7" id="KW-0489">Methyltransferase</keyword>
<evidence type="ECO:0000313" key="8">
    <source>
        <dbReference type="Proteomes" id="UP001193389"/>
    </source>
</evidence>
<dbReference type="GO" id="GO:0009007">
    <property type="term" value="F:site-specific DNA-methyltransferase (adenine-specific) activity"/>
    <property type="evidence" value="ECO:0007669"/>
    <property type="project" value="UniProtKB-EC"/>
</dbReference>
<dbReference type="Gene3D" id="3.40.50.150">
    <property type="entry name" value="Vaccinia Virus protein VP39"/>
    <property type="match status" value="1"/>
</dbReference>
<reference evidence="7" key="1">
    <citation type="journal article" date="2020" name="Int. J. Syst. Evol. Microbiol.">
        <title>Aquipluma nitroreducens gen. nov. sp. nov., a novel facultatively anaerobic bacterium isolated from a freshwater lake.</title>
        <authorList>
            <person name="Watanabe M."/>
            <person name="Kojima H."/>
            <person name="Fukui M."/>
        </authorList>
    </citation>
    <scope>NUCLEOTIDE SEQUENCE</scope>
    <source>
        <strain evidence="7">MeG22</strain>
    </source>
</reference>
<dbReference type="EMBL" id="AP018694">
    <property type="protein sequence ID" value="BBE18574.1"/>
    <property type="molecule type" value="Genomic_DNA"/>
</dbReference>
<evidence type="ECO:0000256" key="5">
    <source>
        <dbReference type="ARBA" id="ARBA00047942"/>
    </source>
</evidence>
<dbReference type="AlphaFoldDB" id="A0A5K7SB99"/>
<sequence length="1235" mass="143609">MKLTDHVNHIRSLIYKAYNNRFARLGLGEKNEQDISLIPEELHSLRDQLDEMLENHIGETGSYKLAREKALDELSFTLFNRIAAIKVMEARHLFPEIITKRTEHGDRSFAHKAWLELNPNGRNLELEGLEFFLEHEFDKLSEKMQLFGKDHPYALMPFTIDLNDIIDAFNAVEQDKDTGADTWQSDDILGWLYESYNSLKKKEHKDSGKKTEFDKVSLQSQVYTPRWVVKFLVDNSLGKLYLEMFPNSQIKEKYAIANAPQTRVREKKPLHEIKLIDPAPGSGNFLLYAFDLFYDLYTDQIDNYGADYDEEEIPALIIENNLYGIDLDDRAVQLAQMGLFIKALTRQRGFKMRHVNVVSSDFYLPKYADIKLFFEEGANFDQAQKELMEEVWTDLQQAYRFGSLIKVGERVNERLEKLEKKNHKNETLNMFETQNIVDFQIFRNEFFAKLEQAVARYAQSKNNNFLKTKANDALTFLKILANKYDVAVANPPYTDSADFGPELKSFIDTNYKSPWKFNINLYSTFIKRCYDLTSNDGKMALIHPHTFMFIKSFEDVRQFMIEKTHIDMMVDLGLDRVNLFGPGILLDATFYVLSKTSSIEKGVYFNLTTNLQEKFKKEQFLKALTDFIVNEPNNRVYKLDQTKLGIIKSSPFIYWISDAFREKFGYNSIGEIANVAQGASTGKNERFVRFWWEIKRNEISLNYNEDRKRYIFYSKGGVSNKWYGNIWLVIDWNNDGDLMLNYGKCALRNKQHYFKEGITCSGRSSSKGMSYRYMPSNQIFDVGATGIIQKGNENIYCFLGFLNSSLYNYIINCLNPTVNTSEGDVSRVPYKKPNHIIEKNIVTLSSTNIDIKKHHNIFSLIEPSYSKSPITFTGTLDLPKRIKRYFDYDNHLLTQVLINESIINENIFEVYDLTHEDRTMVVTKEGESIGALAVESEAKSAYLAEEEATKEFTLDHIRTFIEELPEKSFSAEEKEAIISEFPNLYKSNNDLEEFCIRHQVNPINVWYWFKQSKVLPVHRAHDIAMEFLADLLREILLEDDDGIVPLVRNSGEEVLVNRIEKKFYEKGFSTAQYSQFSSLLGREIDEYINHHFFGNFSDHLNLFMYLPKTPFIWHITSGKHGAFEAYIIIYKWSKDKLFSIKSKYVEKRESALIREKQDTANSNTVSAQEAQERIPKQLDELQEFKQKIDELLAGGYDPKLDDGVGKNIAPLQKRGMITYDVLNPGQLEKYLNADW</sequence>
<dbReference type="InterPro" id="IPR011639">
    <property type="entry name" value="MethylTrfase_TaqI-like_dom"/>
</dbReference>
<dbReference type="NCBIfam" id="NF033452">
    <property type="entry name" value="BREX_1_MTaseX"/>
    <property type="match status" value="1"/>
</dbReference>
<keyword evidence="8" id="KW-1185">Reference proteome</keyword>
<organism evidence="7 8">
    <name type="scientific">Aquipluma nitroreducens</name>
    <dbReference type="NCBI Taxonomy" id="2010828"/>
    <lineage>
        <taxon>Bacteria</taxon>
        <taxon>Pseudomonadati</taxon>
        <taxon>Bacteroidota</taxon>
        <taxon>Bacteroidia</taxon>
        <taxon>Marinilabiliales</taxon>
        <taxon>Prolixibacteraceae</taxon>
        <taxon>Aquipluma</taxon>
    </lineage>
</organism>
<dbReference type="SUPFAM" id="SSF53335">
    <property type="entry name" value="S-adenosyl-L-methionine-dependent methyltransferases"/>
    <property type="match status" value="1"/>
</dbReference>
<accession>A0A5K7SB99</accession>
<dbReference type="PROSITE" id="PS00092">
    <property type="entry name" value="N6_MTASE"/>
    <property type="match status" value="1"/>
</dbReference>
<dbReference type="PRINTS" id="PR00507">
    <property type="entry name" value="N12N6MTFRASE"/>
</dbReference>
<evidence type="ECO:0000259" key="6">
    <source>
        <dbReference type="Pfam" id="PF07669"/>
    </source>
</evidence>
<dbReference type="GO" id="GO:0003676">
    <property type="term" value="F:nucleic acid binding"/>
    <property type="evidence" value="ECO:0007669"/>
    <property type="project" value="InterPro"/>
</dbReference>